<dbReference type="GeneID" id="19319264"/>
<dbReference type="eggNOG" id="ENOG502RYGD">
    <property type="taxonomic scope" value="Eukaryota"/>
</dbReference>
<reference evidence="2 3" key="1">
    <citation type="journal article" date="2013" name="Plant Cell">
        <title>The transition from a phytopathogenic smut ancestor to an anamorphic biocontrol agent deciphered by comparative whole-genome analysis.</title>
        <authorList>
            <person name="Lefebvre F."/>
            <person name="Joly D.L."/>
            <person name="Labbe C."/>
            <person name="Teichmann B."/>
            <person name="Linning R."/>
            <person name="Belzile F."/>
            <person name="Bakkeren G."/>
            <person name="Belanger R.R."/>
        </authorList>
    </citation>
    <scope>NUCLEOTIDE SEQUENCE [LARGE SCALE GENOMIC DNA]</scope>
    <source>
        <strain evidence="2 3">PF-1</strain>
    </source>
</reference>
<dbReference type="PANTHER" id="PTHR40257">
    <property type="match status" value="1"/>
</dbReference>
<proteinExistence type="predicted"/>
<evidence type="ECO:0000313" key="3">
    <source>
        <dbReference type="Proteomes" id="UP000053664"/>
    </source>
</evidence>
<evidence type="ECO:0000256" key="1">
    <source>
        <dbReference type="SAM" id="MobiDB-lite"/>
    </source>
</evidence>
<dbReference type="Proteomes" id="UP000053664">
    <property type="component" value="Unassembled WGS sequence"/>
</dbReference>
<dbReference type="EMBL" id="KE361640">
    <property type="protein sequence ID" value="EPQ27243.1"/>
    <property type="molecule type" value="Genomic_DNA"/>
</dbReference>
<dbReference type="SUPFAM" id="SSF54909">
    <property type="entry name" value="Dimeric alpha+beta barrel"/>
    <property type="match status" value="1"/>
</dbReference>
<dbReference type="OrthoDB" id="265717at2759"/>
<dbReference type="InterPro" id="IPR011008">
    <property type="entry name" value="Dimeric_a/b-barrel"/>
</dbReference>
<name>A0A061H3T8_9BASI</name>
<protein>
    <recommendedName>
        <fullName evidence="4">EthD domain-containing protein</fullName>
    </recommendedName>
</protein>
<dbReference type="RefSeq" id="XP_007880887.1">
    <property type="nucleotide sequence ID" value="XM_007882696.1"/>
</dbReference>
<organism evidence="2 3">
    <name type="scientific">Pseudozyma flocculosa PF-1</name>
    <dbReference type="NCBI Taxonomy" id="1277687"/>
    <lineage>
        <taxon>Eukaryota</taxon>
        <taxon>Fungi</taxon>
        <taxon>Dikarya</taxon>
        <taxon>Basidiomycota</taxon>
        <taxon>Ustilaginomycotina</taxon>
        <taxon>Ustilaginomycetes</taxon>
        <taxon>Ustilaginales</taxon>
        <taxon>Ustilaginaceae</taxon>
        <taxon>Pseudozyma</taxon>
    </lineage>
</organism>
<accession>A0A061H3T8</accession>
<evidence type="ECO:0008006" key="4">
    <source>
        <dbReference type="Google" id="ProtNLM"/>
    </source>
</evidence>
<dbReference type="PANTHER" id="PTHR40257:SF1">
    <property type="entry name" value="DUF1330 DOMAIN-CONTAINING PROTEIN"/>
    <property type="match status" value="1"/>
</dbReference>
<feature type="region of interest" description="Disordered" evidence="1">
    <location>
        <begin position="127"/>
        <end position="157"/>
    </location>
</feature>
<evidence type="ECO:0000313" key="2">
    <source>
        <dbReference type="EMBL" id="EPQ27243.1"/>
    </source>
</evidence>
<dbReference type="KEGG" id="pfp:PFL1_05166"/>
<gene>
    <name evidence="2" type="ORF">PFL1_05166</name>
</gene>
<dbReference type="AlphaFoldDB" id="A0A061H3T8"/>
<dbReference type="HOGENOM" id="CLU_085773_0_0_1"/>
<dbReference type="Gene3D" id="3.30.70.100">
    <property type="match status" value="1"/>
</dbReference>
<sequence length="308" mass="33106">MPLCTLHLVRLDSGTTIRGFLIQLLRHASSSEAGQGFRVVTASQVRHPVVLATRLDSTLLNSTMWDLVVLLAPIPSTSTSTSTSAPPPTTFPAALEEQLAAHYTVVTGVPSKLVDGYSETTRRLNAAQSPPLTALGSPPSTTPPSRSTATEKTVSSSQNLELSPTLLDFAYRLRQHLGHAGSVTMLNLMHFHSTPGAMESYHRYGQGFATVGGSKGGNAKIVGVVVPPPAQSSYDSRGDRQRAKQDWWNECSLVHYPSIDHFCDMAADPEYQRINAEHRLGALRDTTLICTTEIDLEALAGDSASSTL</sequence>
<feature type="compositionally biased region" description="Low complexity" evidence="1">
    <location>
        <begin position="129"/>
        <end position="150"/>
    </location>
</feature>